<feature type="compositionally biased region" description="Low complexity" evidence="1">
    <location>
        <begin position="1"/>
        <end position="18"/>
    </location>
</feature>
<keyword evidence="3" id="KW-1185">Reference proteome</keyword>
<protein>
    <submittedName>
        <fullName evidence="2">Uncharacterized protein</fullName>
    </submittedName>
</protein>
<name>A0A4S4L454_9AGAM</name>
<evidence type="ECO:0000313" key="2">
    <source>
        <dbReference type="EMBL" id="THH04320.1"/>
    </source>
</evidence>
<organism evidence="2 3">
    <name type="scientific">Bondarzewia mesenterica</name>
    <dbReference type="NCBI Taxonomy" id="1095465"/>
    <lineage>
        <taxon>Eukaryota</taxon>
        <taxon>Fungi</taxon>
        <taxon>Dikarya</taxon>
        <taxon>Basidiomycota</taxon>
        <taxon>Agaricomycotina</taxon>
        <taxon>Agaricomycetes</taxon>
        <taxon>Russulales</taxon>
        <taxon>Bondarzewiaceae</taxon>
        <taxon>Bondarzewia</taxon>
    </lineage>
</organism>
<dbReference type="Proteomes" id="UP000310158">
    <property type="component" value="Unassembled WGS sequence"/>
</dbReference>
<accession>A0A4S4L454</accession>
<feature type="compositionally biased region" description="Low complexity" evidence="1">
    <location>
        <begin position="95"/>
        <end position="110"/>
    </location>
</feature>
<proteinExistence type="predicted"/>
<feature type="compositionally biased region" description="Low complexity" evidence="1">
    <location>
        <begin position="67"/>
        <end position="77"/>
    </location>
</feature>
<reference evidence="2 3" key="1">
    <citation type="submission" date="2019-02" db="EMBL/GenBank/DDBJ databases">
        <title>Genome sequencing of the rare red list fungi Bondarzewia mesenterica.</title>
        <authorList>
            <person name="Buettner E."/>
            <person name="Kellner H."/>
        </authorList>
    </citation>
    <scope>NUCLEOTIDE SEQUENCE [LARGE SCALE GENOMIC DNA]</scope>
    <source>
        <strain evidence="2 3">DSM 108281</strain>
    </source>
</reference>
<gene>
    <name evidence="2" type="ORF">EW146_g10209</name>
</gene>
<sequence>MATVVASSSPAFSSTTQSRHFLAPYRPVPHSQHNAYDAFASHAHGHGHGQKHAPSIASTSASWRMRAPAQPTLASAPTPAPAPVRIRNPAHARSHSASSDASWRSTSSSPSTPPTHDTHIPSSSRGAHTHFQRVPTSILVYTPTDLLRLASSPLVNTALPESTHISSTTSSRITSGNARVELLGRAGVEDMRVPSRIQARLIDSSEGLFIWGGLRGQR</sequence>
<evidence type="ECO:0000256" key="1">
    <source>
        <dbReference type="SAM" id="MobiDB-lite"/>
    </source>
</evidence>
<comment type="caution">
    <text evidence="2">The sequence shown here is derived from an EMBL/GenBank/DDBJ whole genome shotgun (WGS) entry which is preliminary data.</text>
</comment>
<dbReference type="AlphaFoldDB" id="A0A4S4L454"/>
<feature type="region of interest" description="Disordered" evidence="1">
    <location>
        <begin position="1"/>
        <end position="129"/>
    </location>
</feature>
<dbReference type="EMBL" id="SGPL01001179">
    <property type="protein sequence ID" value="THH04320.1"/>
    <property type="molecule type" value="Genomic_DNA"/>
</dbReference>
<evidence type="ECO:0000313" key="3">
    <source>
        <dbReference type="Proteomes" id="UP000310158"/>
    </source>
</evidence>